<keyword evidence="1" id="KW-0472">Membrane</keyword>
<dbReference type="Proteomes" id="UP000317593">
    <property type="component" value="Unassembled WGS sequence"/>
</dbReference>
<evidence type="ECO:0000313" key="2">
    <source>
        <dbReference type="EMBL" id="SMO91223.1"/>
    </source>
</evidence>
<dbReference type="SUPFAM" id="SSF51338">
    <property type="entry name" value="Composite domain of metallo-dependent hydrolases"/>
    <property type="match status" value="1"/>
</dbReference>
<keyword evidence="1" id="KW-0812">Transmembrane</keyword>
<reference evidence="2 3" key="1">
    <citation type="submission" date="2017-05" db="EMBL/GenBank/DDBJ databases">
        <authorList>
            <person name="Varghese N."/>
            <person name="Submissions S."/>
        </authorList>
    </citation>
    <scope>NUCLEOTIDE SEQUENCE [LARGE SCALE GENOMIC DNA]</scope>
    <source>
        <strain evidence="2 3">DSM 21194</strain>
    </source>
</reference>
<sequence length="92" mass="9725">MNCTVDTSIYTDVCKWFEVISFKVISAILIMGTLLLACPVLAGAQSYDLVLKGGHVIDPKNDIDEPMDVAIKDGKIAEVSADIAPGDAATVV</sequence>
<proteinExistence type="predicted"/>
<evidence type="ECO:0000256" key="1">
    <source>
        <dbReference type="SAM" id="Phobius"/>
    </source>
</evidence>
<dbReference type="InterPro" id="IPR011059">
    <property type="entry name" value="Metal-dep_hydrolase_composite"/>
</dbReference>
<feature type="non-terminal residue" evidence="2">
    <location>
        <position position="92"/>
    </location>
</feature>
<dbReference type="AlphaFoldDB" id="A0A521F4Z4"/>
<feature type="transmembrane region" description="Helical" evidence="1">
    <location>
        <begin position="20"/>
        <end position="42"/>
    </location>
</feature>
<keyword evidence="3" id="KW-1185">Reference proteome</keyword>
<gene>
    <name evidence="2" type="ORF">SAMN06265218_12338</name>
</gene>
<evidence type="ECO:0008006" key="4">
    <source>
        <dbReference type="Google" id="ProtNLM"/>
    </source>
</evidence>
<dbReference type="EMBL" id="FXTH01000023">
    <property type="protein sequence ID" value="SMO91223.1"/>
    <property type="molecule type" value="Genomic_DNA"/>
</dbReference>
<dbReference type="Gene3D" id="2.30.40.10">
    <property type="entry name" value="Urease, subunit C, domain 1"/>
    <property type="match status" value="1"/>
</dbReference>
<dbReference type="GO" id="GO:0016810">
    <property type="term" value="F:hydrolase activity, acting on carbon-nitrogen (but not peptide) bonds"/>
    <property type="evidence" value="ECO:0007669"/>
    <property type="project" value="InterPro"/>
</dbReference>
<organism evidence="2 3">
    <name type="scientific">Fodinibius sediminis</name>
    <dbReference type="NCBI Taxonomy" id="1214077"/>
    <lineage>
        <taxon>Bacteria</taxon>
        <taxon>Pseudomonadati</taxon>
        <taxon>Balneolota</taxon>
        <taxon>Balneolia</taxon>
        <taxon>Balneolales</taxon>
        <taxon>Balneolaceae</taxon>
        <taxon>Fodinibius</taxon>
    </lineage>
</organism>
<evidence type="ECO:0000313" key="3">
    <source>
        <dbReference type="Proteomes" id="UP000317593"/>
    </source>
</evidence>
<protein>
    <recommendedName>
        <fullName evidence="4">Amidohydrolase family protein</fullName>
    </recommendedName>
</protein>
<name>A0A521F4Z4_9BACT</name>
<keyword evidence="1" id="KW-1133">Transmembrane helix</keyword>
<accession>A0A521F4Z4</accession>